<evidence type="ECO:0000256" key="5">
    <source>
        <dbReference type="ARBA" id="ARBA00022553"/>
    </source>
</evidence>
<dbReference type="AlphaFoldDB" id="A0AA38TG68"/>
<dbReference type="FunFam" id="1.10.510.10:FF:000084">
    <property type="entry name" value="Wall-associated receptor kinase 2"/>
    <property type="match status" value="1"/>
</dbReference>
<comment type="subcellular location">
    <subcellularLocation>
        <location evidence="1">Cell membrane</location>
        <topology evidence="1">Single-pass membrane protein</topology>
    </subcellularLocation>
</comment>
<evidence type="ECO:0000256" key="22">
    <source>
        <dbReference type="SAM" id="SignalP"/>
    </source>
</evidence>
<dbReference type="InterPro" id="IPR000719">
    <property type="entry name" value="Prot_kinase_dom"/>
</dbReference>
<keyword evidence="11 20" id="KW-0547">Nucleotide-binding</keyword>
<dbReference type="PANTHER" id="PTHR27005">
    <property type="entry name" value="WALL-ASSOCIATED RECEPTOR KINASE-LIKE 21"/>
    <property type="match status" value="1"/>
</dbReference>
<proteinExistence type="predicted"/>
<evidence type="ECO:0000256" key="11">
    <source>
        <dbReference type="ARBA" id="ARBA00022741"/>
    </source>
</evidence>
<evidence type="ECO:0000256" key="16">
    <source>
        <dbReference type="ARBA" id="ARBA00023170"/>
    </source>
</evidence>
<evidence type="ECO:0000256" key="19">
    <source>
        <dbReference type="ARBA" id="ARBA00048679"/>
    </source>
</evidence>
<dbReference type="FunFam" id="1.10.510.10:FF:000358">
    <property type="entry name" value="Putative leucine-rich repeat receptor-like serine/threonine-protein kinase"/>
    <property type="match status" value="1"/>
</dbReference>
<evidence type="ECO:0000256" key="12">
    <source>
        <dbReference type="ARBA" id="ARBA00022777"/>
    </source>
</evidence>
<dbReference type="EMBL" id="JARYMX010000004">
    <property type="protein sequence ID" value="KAJ9554636.1"/>
    <property type="molecule type" value="Genomic_DNA"/>
</dbReference>
<keyword evidence="7" id="KW-0808">Transferase</keyword>
<keyword evidence="16" id="KW-0675">Receptor</keyword>
<dbReference type="Gene3D" id="3.30.200.20">
    <property type="entry name" value="Phosphorylase Kinase, domain 1"/>
    <property type="match status" value="2"/>
</dbReference>
<evidence type="ECO:0000313" key="25">
    <source>
        <dbReference type="Proteomes" id="UP001172457"/>
    </source>
</evidence>
<dbReference type="GO" id="GO:0004674">
    <property type="term" value="F:protein serine/threonine kinase activity"/>
    <property type="evidence" value="ECO:0007669"/>
    <property type="project" value="UniProtKB-KW"/>
</dbReference>
<evidence type="ECO:0000256" key="4">
    <source>
        <dbReference type="ARBA" id="ARBA00022527"/>
    </source>
</evidence>
<evidence type="ECO:0000256" key="15">
    <source>
        <dbReference type="ARBA" id="ARBA00023136"/>
    </source>
</evidence>
<dbReference type="CDD" id="cd14066">
    <property type="entry name" value="STKc_IRAK"/>
    <property type="match status" value="1"/>
</dbReference>
<dbReference type="PROSITE" id="PS00108">
    <property type="entry name" value="PROTEIN_KINASE_ST"/>
    <property type="match status" value="2"/>
</dbReference>
<organism evidence="24 25">
    <name type="scientific">Centaurea solstitialis</name>
    <name type="common">yellow star-thistle</name>
    <dbReference type="NCBI Taxonomy" id="347529"/>
    <lineage>
        <taxon>Eukaryota</taxon>
        <taxon>Viridiplantae</taxon>
        <taxon>Streptophyta</taxon>
        <taxon>Embryophyta</taxon>
        <taxon>Tracheophyta</taxon>
        <taxon>Spermatophyta</taxon>
        <taxon>Magnoliopsida</taxon>
        <taxon>eudicotyledons</taxon>
        <taxon>Gunneridae</taxon>
        <taxon>Pentapetalae</taxon>
        <taxon>asterids</taxon>
        <taxon>campanulids</taxon>
        <taxon>Asterales</taxon>
        <taxon>Asteraceae</taxon>
        <taxon>Carduoideae</taxon>
        <taxon>Cardueae</taxon>
        <taxon>Centaureinae</taxon>
        <taxon>Centaurea</taxon>
    </lineage>
</organism>
<dbReference type="InterPro" id="IPR011009">
    <property type="entry name" value="Kinase-like_dom_sf"/>
</dbReference>
<keyword evidence="4" id="KW-0723">Serine/threonine-protein kinase</keyword>
<keyword evidence="12" id="KW-0418">Kinase</keyword>
<evidence type="ECO:0000256" key="20">
    <source>
        <dbReference type="PROSITE-ProRule" id="PRU10141"/>
    </source>
</evidence>
<reference evidence="24" key="1">
    <citation type="submission" date="2023-03" db="EMBL/GenBank/DDBJ databases">
        <title>Chromosome-scale reference genome and RAD-based genetic map of yellow starthistle (Centaurea solstitialis) reveal putative structural variation and QTLs associated with invader traits.</title>
        <authorList>
            <person name="Reatini B."/>
            <person name="Cang F.A."/>
            <person name="Jiang Q."/>
            <person name="Mckibben M.T.W."/>
            <person name="Barker M.S."/>
            <person name="Rieseberg L.H."/>
            <person name="Dlugosch K.M."/>
        </authorList>
    </citation>
    <scope>NUCLEOTIDE SEQUENCE</scope>
    <source>
        <strain evidence="24">CAN-66</strain>
        <tissue evidence="24">Leaf</tissue>
    </source>
</reference>
<feature type="signal peptide" evidence="22">
    <location>
        <begin position="1"/>
        <end position="23"/>
    </location>
</feature>
<feature type="compositionally biased region" description="Low complexity" evidence="21">
    <location>
        <begin position="32"/>
        <end position="43"/>
    </location>
</feature>
<comment type="catalytic activity">
    <reaction evidence="19">
        <text>L-seryl-[protein] + ATP = O-phospho-L-seryl-[protein] + ADP + H(+)</text>
        <dbReference type="Rhea" id="RHEA:17989"/>
        <dbReference type="Rhea" id="RHEA-COMP:9863"/>
        <dbReference type="Rhea" id="RHEA-COMP:11604"/>
        <dbReference type="ChEBI" id="CHEBI:15378"/>
        <dbReference type="ChEBI" id="CHEBI:29999"/>
        <dbReference type="ChEBI" id="CHEBI:30616"/>
        <dbReference type="ChEBI" id="CHEBI:83421"/>
        <dbReference type="ChEBI" id="CHEBI:456216"/>
        <dbReference type="EC" id="2.7.11.1"/>
    </reaction>
</comment>
<sequence length="761" mass="85777">MYFSTALILLLIVLDIFVYYLQKQQEEDDVEQNNSSSSDQQSVHIEDHVEKKDSSPSSSLEKHCRRFSLAEIKLATDDFNDAYVIGKGGFGKVYKGRVDFGGGIDVAIKRLNINSNQGETEFWAEIEMLSKLRHSHIVSLIGYHEESGKQEMILVYEYLPNGSLEDHLHKRRAHGDNLSPLTWIQRLCICIDAARGLDYLHTGTGVECRVIHLDVKSSNILLDKNWAGKIADFGLSRTGPAHQSSTTNVYTNQIKGTFGYMDAQYFATHRLTRKSDVYAFGVVLFEVLCGRPALDFTLDEKQYSLAVWASHCVEEGTIHQFVDPCLRGEVSNHCVKKFAHVANKCLLWNAKDRPTMTEVVAQLELLLALTLQNNSRVTIAEKVRSLFKIKFPVPSNHKKKAIKKDEQHTTMAEGGSYHSNTTKFSIPVAGNPKEQAAEDGSTSDHHGGAARVFTGKELKRATYNFHETSIIGWGVYGVVYKGVLSDKRIVAIKRSKRFKIVDQTQIEPFINEVGILSQINHRNMVKLIGYCLELELPLLVYEFISNGSLSDHIHNESRSLALTWDIRLRIATETAGALSYVHSAASVPIIHRDIKPTNILVDDNYVAKVSDFGVSMKIILVELITVFEGTLGYLDPEYLQTWVLTDKSDVYSFGVVLAELLTGKRPLRFDRPENERTLAIYFVSSLKEGRLSQVLDERLLLNEGVIPDDIINVSRLAERCLHVRGDERPTMKEVAMELEGISIVKEKSVARVEEREEEDRS</sequence>
<dbReference type="Pfam" id="PF00069">
    <property type="entry name" value="Pkinase"/>
    <property type="match status" value="1"/>
</dbReference>
<dbReference type="PROSITE" id="PS50011">
    <property type="entry name" value="PROTEIN_KINASE_DOM"/>
    <property type="match status" value="2"/>
</dbReference>
<dbReference type="EC" id="2.7.11.1" evidence="2"/>
<evidence type="ECO:0000256" key="18">
    <source>
        <dbReference type="ARBA" id="ARBA00047899"/>
    </source>
</evidence>
<dbReference type="InterPro" id="IPR008271">
    <property type="entry name" value="Ser/Thr_kinase_AS"/>
</dbReference>
<feature type="region of interest" description="Disordered" evidence="21">
    <location>
        <begin position="28"/>
        <end position="59"/>
    </location>
</feature>
<keyword evidence="8" id="KW-0812">Transmembrane</keyword>
<dbReference type="GO" id="GO:0005886">
    <property type="term" value="C:plasma membrane"/>
    <property type="evidence" value="ECO:0007669"/>
    <property type="project" value="UniProtKB-SubCell"/>
</dbReference>
<feature type="domain" description="Protein kinase" evidence="23">
    <location>
        <begin position="465"/>
        <end position="741"/>
    </location>
</feature>
<keyword evidence="13 20" id="KW-0067">ATP-binding</keyword>
<evidence type="ECO:0000256" key="1">
    <source>
        <dbReference type="ARBA" id="ARBA00004162"/>
    </source>
</evidence>
<evidence type="ECO:0000256" key="10">
    <source>
        <dbReference type="ARBA" id="ARBA00022737"/>
    </source>
</evidence>
<evidence type="ECO:0000256" key="8">
    <source>
        <dbReference type="ARBA" id="ARBA00022692"/>
    </source>
</evidence>
<evidence type="ECO:0000256" key="9">
    <source>
        <dbReference type="ARBA" id="ARBA00022729"/>
    </source>
</evidence>
<dbReference type="SUPFAM" id="SSF56112">
    <property type="entry name" value="Protein kinase-like (PK-like)"/>
    <property type="match status" value="2"/>
</dbReference>
<keyword evidence="9 22" id="KW-0732">Signal</keyword>
<evidence type="ECO:0000256" key="2">
    <source>
        <dbReference type="ARBA" id="ARBA00012513"/>
    </source>
</evidence>
<keyword evidence="15" id="KW-0472">Membrane</keyword>
<accession>A0AA38TG68</accession>
<feature type="binding site" evidence="20">
    <location>
        <position position="109"/>
    </location>
    <ligand>
        <name>ATP</name>
        <dbReference type="ChEBI" id="CHEBI:30616"/>
    </ligand>
</feature>
<dbReference type="Gene3D" id="1.10.510.10">
    <property type="entry name" value="Transferase(Phosphotransferase) domain 1"/>
    <property type="match status" value="2"/>
</dbReference>
<feature type="binding site" evidence="20">
    <location>
        <position position="493"/>
    </location>
    <ligand>
        <name>ATP</name>
        <dbReference type="ChEBI" id="CHEBI:30616"/>
    </ligand>
</feature>
<evidence type="ECO:0000256" key="21">
    <source>
        <dbReference type="SAM" id="MobiDB-lite"/>
    </source>
</evidence>
<dbReference type="SMART" id="SM00220">
    <property type="entry name" value="S_TKc"/>
    <property type="match status" value="2"/>
</dbReference>
<dbReference type="InterPro" id="IPR017441">
    <property type="entry name" value="Protein_kinase_ATP_BS"/>
</dbReference>
<dbReference type="PANTHER" id="PTHR27005:SF468">
    <property type="entry name" value="OS01G0310500 PROTEIN"/>
    <property type="match status" value="1"/>
</dbReference>
<evidence type="ECO:0000256" key="13">
    <source>
        <dbReference type="ARBA" id="ARBA00022840"/>
    </source>
</evidence>
<dbReference type="Pfam" id="PF07714">
    <property type="entry name" value="PK_Tyr_Ser-Thr"/>
    <property type="match status" value="1"/>
</dbReference>
<feature type="domain" description="Protein kinase" evidence="23">
    <location>
        <begin position="79"/>
        <end position="366"/>
    </location>
</feature>
<feature type="chain" id="PRO_5041337523" description="non-specific serine/threonine protein kinase" evidence="22">
    <location>
        <begin position="24"/>
        <end position="761"/>
    </location>
</feature>
<comment type="catalytic activity">
    <reaction evidence="18">
        <text>L-threonyl-[protein] + ATP = O-phospho-L-threonyl-[protein] + ADP + H(+)</text>
        <dbReference type="Rhea" id="RHEA:46608"/>
        <dbReference type="Rhea" id="RHEA-COMP:11060"/>
        <dbReference type="Rhea" id="RHEA-COMP:11605"/>
        <dbReference type="ChEBI" id="CHEBI:15378"/>
        <dbReference type="ChEBI" id="CHEBI:30013"/>
        <dbReference type="ChEBI" id="CHEBI:30616"/>
        <dbReference type="ChEBI" id="CHEBI:61977"/>
        <dbReference type="ChEBI" id="CHEBI:456216"/>
        <dbReference type="EC" id="2.7.11.1"/>
    </reaction>
</comment>
<dbReference type="GO" id="GO:0005524">
    <property type="term" value="F:ATP binding"/>
    <property type="evidence" value="ECO:0007669"/>
    <property type="project" value="UniProtKB-UniRule"/>
</dbReference>
<gene>
    <name evidence="24" type="ORF">OSB04_018681</name>
</gene>
<dbReference type="FunFam" id="3.30.200.20:FF:000039">
    <property type="entry name" value="receptor-like protein kinase FERONIA"/>
    <property type="match status" value="1"/>
</dbReference>
<evidence type="ECO:0000256" key="7">
    <source>
        <dbReference type="ARBA" id="ARBA00022679"/>
    </source>
</evidence>
<keyword evidence="6" id="KW-0433">Leucine-rich repeat</keyword>
<keyword evidence="25" id="KW-1185">Reference proteome</keyword>
<feature type="compositionally biased region" description="Basic and acidic residues" evidence="21">
    <location>
        <begin position="44"/>
        <end position="54"/>
    </location>
</feature>
<evidence type="ECO:0000256" key="6">
    <source>
        <dbReference type="ARBA" id="ARBA00022614"/>
    </source>
</evidence>
<evidence type="ECO:0000259" key="23">
    <source>
        <dbReference type="PROSITE" id="PS50011"/>
    </source>
</evidence>
<keyword evidence="17" id="KW-0325">Glycoprotein</keyword>
<dbReference type="GO" id="GO:0007166">
    <property type="term" value="P:cell surface receptor signaling pathway"/>
    <property type="evidence" value="ECO:0007669"/>
    <property type="project" value="InterPro"/>
</dbReference>
<evidence type="ECO:0000313" key="24">
    <source>
        <dbReference type="EMBL" id="KAJ9554636.1"/>
    </source>
</evidence>
<keyword evidence="14" id="KW-1133">Transmembrane helix</keyword>
<dbReference type="InterPro" id="IPR001245">
    <property type="entry name" value="Ser-Thr/Tyr_kinase_cat_dom"/>
</dbReference>
<protein>
    <recommendedName>
        <fullName evidence="2">non-specific serine/threonine protein kinase</fullName>
        <ecNumber evidence="2">2.7.11.1</ecNumber>
    </recommendedName>
</protein>
<evidence type="ECO:0000256" key="3">
    <source>
        <dbReference type="ARBA" id="ARBA00022475"/>
    </source>
</evidence>
<name>A0AA38TG68_9ASTR</name>
<comment type="caution">
    <text evidence="24">The sequence shown here is derived from an EMBL/GenBank/DDBJ whole genome shotgun (WGS) entry which is preliminary data.</text>
</comment>
<dbReference type="PROSITE" id="PS00107">
    <property type="entry name" value="PROTEIN_KINASE_ATP"/>
    <property type="match status" value="2"/>
</dbReference>
<evidence type="ECO:0000256" key="14">
    <source>
        <dbReference type="ARBA" id="ARBA00022989"/>
    </source>
</evidence>
<keyword evidence="3" id="KW-1003">Cell membrane</keyword>
<dbReference type="InterPro" id="IPR045274">
    <property type="entry name" value="WAK-like"/>
</dbReference>
<dbReference type="Proteomes" id="UP001172457">
    <property type="component" value="Chromosome 4"/>
</dbReference>
<keyword evidence="10" id="KW-0677">Repeat</keyword>
<evidence type="ECO:0000256" key="17">
    <source>
        <dbReference type="ARBA" id="ARBA00023180"/>
    </source>
</evidence>
<keyword evidence="5" id="KW-0597">Phosphoprotein</keyword>